<feature type="transmembrane region" description="Helical" evidence="16">
    <location>
        <begin position="374"/>
        <end position="393"/>
    </location>
</feature>
<feature type="transmembrane region" description="Helical" evidence="16">
    <location>
        <begin position="594"/>
        <end position="611"/>
    </location>
</feature>
<evidence type="ECO:0000256" key="7">
    <source>
        <dbReference type="ARBA" id="ARBA00022792"/>
    </source>
</evidence>
<feature type="transmembrane region" description="Helical" evidence="16">
    <location>
        <begin position="247"/>
        <end position="267"/>
    </location>
</feature>
<feature type="transmembrane region" description="Helical" evidence="16">
    <location>
        <begin position="491"/>
        <end position="511"/>
    </location>
</feature>
<dbReference type="GO" id="GO:0015990">
    <property type="term" value="P:electron transport coupled proton transport"/>
    <property type="evidence" value="ECO:0007669"/>
    <property type="project" value="TreeGrafter"/>
</dbReference>
<evidence type="ECO:0000256" key="15">
    <source>
        <dbReference type="ARBA" id="ARBA00049551"/>
    </source>
</evidence>
<evidence type="ECO:0000256" key="14">
    <source>
        <dbReference type="ARBA" id="ARBA00023136"/>
    </source>
</evidence>
<evidence type="ECO:0000256" key="10">
    <source>
        <dbReference type="ARBA" id="ARBA00022989"/>
    </source>
</evidence>
<comment type="subcellular location">
    <subcellularLocation>
        <location evidence="1">Mitochondrion inner membrane</location>
        <topology evidence="1">Multi-pass membrane protein</topology>
    </subcellularLocation>
</comment>
<gene>
    <name evidence="20" type="primary">ND5</name>
</gene>
<keyword evidence="6 16" id="KW-0812">Transmembrane</keyword>
<dbReference type="RefSeq" id="YP_008593493.1">
    <property type="nucleotide sequence ID" value="NC_022487.1"/>
</dbReference>
<feature type="domain" description="NADH-Ubiquinone oxidoreductase (complex I) chain 5 N-terminal" evidence="18">
    <location>
        <begin position="73"/>
        <end position="123"/>
    </location>
</feature>
<dbReference type="GO" id="GO:0005743">
    <property type="term" value="C:mitochondrial inner membrane"/>
    <property type="evidence" value="ECO:0007669"/>
    <property type="project" value="UniProtKB-SubCell"/>
</dbReference>
<evidence type="ECO:0000256" key="4">
    <source>
        <dbReference type="ARBA" id="ARBA00022448"/>
    </source>
</evidence>
<dbReference type="GeneID" id="17099064"/>
<evidence type="ECO:0000256" key="5">
    <source>
        <dbReference type="ARBA" id="ARBA00022660"/>
    </source>
</evidence>
<evidence type="ECO:0000256" key="11">
    <source>
        <dbReference type="ARBA" id="ARBA00023027"/>
    </source>
</evidence>
<feature type="domain" description="NADH:quinone oxidoreductase/Mrp antiporter transmembrane" evidence="17">
    <location>
        <begin position="139"/>
        <end position="421"/>
    </location>
</feature>
<keyword evidence="14 16" id="KW-0472">Membrane</keyword>
<keyword evidence="11 16" id="KW-0520">NAD</keyword>
<dbReference type="PANTHER" id="PTHR42829:SF2">
    <property type="entry name" value="NADH-UBIQUINONE OXIDOREDUCTASE CHAIN 5"/>
    <property type="match status" value="1"/>
</dbReference>
<proteinExistence type="inferred from homology"/>
<evidence type="ECO:0000313" key="20">
    <source>
        <dbReference type="EMBL" id="BAN83435.1"/>
    </source>
</evidence>
<dbReference type="InterPro" id="IPR018393">
    <property type="entry name" value="NADHpl_OxRdtase_5_subgr"/>
</dbReference>
<keyword evidence="5" id="KW-0679">Respiratory chain</keyword>
<evidence type="ECO:0000256" key="13">
    <source>
        <dbReference type="ARBA" id="ARBA00023128"/>
    </source>
</evidence>
<evidence type="ECO:0000256" key="16">
    <source>
        <dbReference type="RuleBase" id="RU003404"/>
    </source>
</evidence>
<dbReference type="EMBL" id="AP012499">
    <property type="protein sequence ID" value="BAN83435.1"/>
    <property type="molecule type" value="Genomic_DNA"/>
</dbReference>
<evidence type="ECO:0000256" key="3">
    <source>
        <dbReference type="ARBA" id="ARBA00021096"/>
    </source>
</evidence>
<feature type="transmembrane region" description="Helical" evidence="16">
    <location>
        <begin position="463"/>
        <end position="479"/>
    </location>
</feature>
<keyword evidence="4 16" id="KW-0813">Transport</keyword>
<dbReference type="Pfam" id="PF00361">
    <property type="entry name" value="Proton_antipo_M"/>
    <property type="match status" value="1"/>
</dbReference>
<protein>
    <recommendedName>
        <fullName evidence="3 16">NADH-ubiquinone oxidoreductase chain 5</fullName>
        <ecNumber evidence="2 16">7.1.1.2</ecNumber>
    </recommendedName>
</protein>
<dbReference type="PRINTS" id="PR01434">
    <property type="entry name" value="NADHDHGNASE5"/>
</dbReference>
<feature type="transmembrane region" description="Helical" evidence="16">
    <location>
        <begin position="47"/>
        <end position="69"/>
    </location>
</feature>
<name>T2HTV2_9SCOM</name>
<dbReference type="GO" id="GO:0003954">
    <property type="term" value="F:NADH dehydrogenase activity"/>
    <property type="evidence" value="ECO:0007669"/>
    <property type="project" value="TreeGrafter"/>
</dbReference>
<dbReference type="GO" id="GO:0008137">
    <property type="term" value="F:NADH dehydrogenase (ubiquinone) activity"/>
    <property type="evidence" value="ECO:0007669"/>
    <property type="project" value="UniProtKB-EC"/>
</dbReference>
<dbReference type="GO" id="GO:0042773">
    <property type="term" value="P:ATP synthesis coupled electron transport"/>
    <property type="evidence" value="ECO:0007669"/>
    <property type="project" value="InterPro"/>
</dbReference>
<feature type="transmembrane region" description="Helical" evidence="16">
    <location>
        <begin position="331"/>
        <end position="353"/>
    </location>
</feature>
<geneLocation type="mitochondrion" evidence="20"/>
<feature type="transmembrane region" description="Helical" evidence="16">
    <location>
        <begin position="413"/>
        <end position="434"/>
    </location>
</feature>
<organism evidence="20">
    <name type="scientific">Pteraclis aesticola</name>
    <name type="common">Pacific fanfish</name>
    <dbReference type="NCBI Taxonomy" id="1219345"/>
    <lineage>
        <taxon>Eukaryota</taxon>
        <taxon>Metazoa</taxon>
        <taxon>Chordata</taxon>
        <taxon>Craniata</taxon>
        <taxon>Vertebrata</taxon>
        <taxon>Euteleostomi</taxon>
        <taxon>Actinopterygii</taxon>
        <taxon>Neopterygii</taxon>
        <taxon>Teleostei</taxon>
        <taxon>Neoteleostei</taxon>
        <taxon>Acanthomorphata</taxon>
        <taxon>Pelagiaria</taxon>
        <taxon>Scombriformes</taxon>
        <taxon>Bramidae</taxon>
        <taxon>Pteraclis</taxon>
    </lineage>
</organism>
<reference evidence="20" key="2">
    <citation type="journal article" date="2013" name="PLoS ONE">
        <title>Evolutionary origin of the scombridae (tunas and mackerels): members of a paleogene adaptive radiation with 14 other pelagic fish families.</title>
        <authorList>
            <person name="Miya M."/>
            <person name="Friedman M."/>
            <person name="Satoh T.P."/>
            <person name="Takeshima H."/>
            <person name="Sado T."/>
            <person name="Iwasaki W."/>
            <person name="Yamanoue Y."/>
            <person name="Nakatani M."/>
            <person name="Mabuchi K."/>
            <person name="Inoue J.G."/>
            <person name="Poulsen J.Y."/>
            <person name="Fukunaga T."/>
            <person name="Sato Y."/>
            <person name="Nishida M."/>
        </authorList>
    </citation>
    <scope>NUCLEOTIDE SEQUENCE</scope>
</reference>
<evidence type="ECO:0000256" key="6">
    <source>
        <dbReference type="ARBA" id="ARBA00022692"/>
    </source>
</evidence>
<dbReference type="InterPro" id="IPR001516">
    <property type="entry name" value="Proton_antipo_N"/>
</dbReference>
<dbReference type="NCBIfam" id="TIGR01974">
    <property type="entry name" value="NDH_I_L"/>
    <property type="match status" value="1"/>
</dbReference>
<evidence type="ECO:0000259" key="18">
    <source>
        <dbReference type="Pfam" id="PF00662"/>
    </source>
</evidence>
<evidence type="ECO:0000259" key="17">
    <source>
        <dbReference type="Pfam" id="PF00361"/>
    </source>
</evidence>
<keyword evidence="12 16" id="KW-0830">Ubiquinone</keyword>
<feature type="transmembrane region" description="Helical" evidence="16">
    <location>
        <begin position="279"/>
        <end position="300"/>
    </location>
</feature>
<sequence length="612" mass="67609">MCPTSLTMTTTLVIIFFLLIFPVLTTFSPSPWTPNWALIQVKTAVKLAFFISLLPLCLFLNEGAETIITSWHWANTHTFDINISLKFDFYSIVFTPIALYVTWSILEFASWYMHADPQMNRFFKYLLIFLIAMIILVTANNMFQLFIGWEGVGIMSFLLIGWWFGRADANTAALQAVLYNRVGDIGLILAMAWMATNLNSWEMQQMFITAKNFDMTLPLLGLIIAATGKSAQFGLHPWLPSAMEGPTPVSALLHSSTMVVAGIFLLIRLSPLMEQNQTALSLCLCLGALTTLFTATCALTQNDIKKIVAFSTSSQLGLMMVTIGLNQPQLAFLHICTHAFFKAMLFLCSGSIIHSLNDEQDIRKMGGLHHLTPFTSSCLTLGSLALTGTPFLAGFFSKDAIIEALNTSHLNAWALILTLLATSFTAVYSLRVVYFVSMGFPRFNTFSPINENNPTVINPIKRLAWGSIIAGLVITSNLTPFKTPVMSMPPLLKLAALIVSILGLIIALELASLTNKQFKPVPHLSPHHFSNMLGFFPSIIHRLTPKINLVLGQTIAGQMVDQTWFEKVGPKALTASNLPLITTTSNTQQGLIKTYLTLFLLTLTLTALLVSF</sequence>
<feature type="transmembrane region" description="Helical" evidence="16">
    <location>
        <begin position="6"/>
        <end position="27"/>
    </location>
</feature>
<dbReference type="InterPro" id="IPR003945">
    <property type="entry name" value="NU5C-like"/>
</dbReference>
<dbReference type="Pfam" id="PF00662">
    <property type="entry name" value="Proton_antipo_N"/>
    <property type="match status" value="1"/>
</dbReference>
<feature type="transmembrane region" description="Helical" evidence="16">
    <location>
        <begin position="177"/>
        <end position="195"/>
    </location>
</feature>
<keyword evidence="9" id="KW-0249">Electron transport</keyword>
<dbReference type="EC" id="7.1.1.2" evidence="2 16"/>
<dbReference type="Pfam" id="PF06455">
    <property type="entry name" value="NADH5_C"/>
    <property type="match status" value="1"/>
</dbReference>
<reference evidence="20" key="1">
    <citation type="journal article" date="2013" name="Mol. Biol. Evol.">
        <title>MitoFish and MitoAnnotator: A Mitochondrial Genome Database of Fish with an Accurate and Automatic Annotation Pipeline.</title>
        <authorList>
            <person name="Iwasaki W."/>
            <person name="Fukunaga T."/>
            <person name="Isagozawa R."/>
            <person name="Yamada K."/>
            <person name="Maeda Y."/>
            <person name="Satoh T.P."/>
            <person name="Sado T."/>
            <person name="Mabuchi K."/>
            <person name="Takeshima H."/>
            <person name="Miya M."/>
            <person name="Nishida M."/>
        </authorList>
    </citation>
    <scope>NUCLEOTIDE SEQUENCE</scope>
</reference>
<evidence type="ECO:0000256" key="1">
    <source>
        <dbReference type="ARBA" id="ARBA00004448"/>
    </source>
</evidence>
<evidence type="ECO:0000256" key="8">
    <source>
        <dbReference type="ARBA" id="ARBA00022967"/>
    </source>
</evidence>
<dbReference type="InterPro" id="IPR010934">
    <property type="entry name" value="NADH_DH_su5_C"/>
</dbReference>
<accession>T2HTV2</accession>
<keyword evidence="8" id="KW-1278">Translocase</keyword>
<evidence type="ECO:0000259" key="19">
    <source>
        <dbReference type="Pfam" id="PF06455"/>
    </source>
</evidence>
<evidence type="ECO:0000256" key="9">
    <source>
        <dbReference type="ARBA" id="ARBA00022982"/>
    </source>
</evidence>
<comment type="catalytic activity">
    <reaction evidence="15 16">
        <text>a ubiquinone + NADH + 5 H(+)(in) = a ubiquinol + NAD(+) + 4 H(+)(out)</text>
        <dbReference type="Rhea" id="RHEA:29091"/>
        <dbReference type="Rhea" id="RHEA-COMP:9565"/>
        <dbReference type="Rhea" id="RHEA-COMP:9566"/>
        <dbReference type="ChEBI" id="CHEBI:15378"/>
        <dbReference type="ChEBI" id="CHEBI:16389"/>
        <dbReference type="ChEBI" id="CHEBI:17976"/>
        <dbReference type="ChEBI" id="CHEBI:57540"/>
        <dbReference type="ChEBI" id="CHEBI:57945"/>
        <dbReference type="EC" id="7.1.1.2"/>
    </reaction>
</comment>
<dbReference type="AlphaFoldDB" id="T2HTV2"/>
<comment type="function">
    <text evidence="16">Core subunit of the mitochondrial membrane respiratory chain NADH dehydrogenase (Complex I) which catalyzes electron transfer from NADH through the respiratory chain, using ubiquinone as an electron acceptor. Essential for the catalytic activity and assembly of complex I.</text>
</comment>
<keyword evidence="7" id="KW-0999">Mitochondrion inner membrane</keyword>
<dbReference type="CTD" id="4540"/>
<dbReference type="InterPro" id="IPR001750">
    <property type="entry name" value="ND/Mrp_TM"/>
</dbReference>
<evidence type="ECO:0000256" key="2">
    <source>
        <dbReference type="ARBA" id="ARBA00012944"/>
    </source>
</evidence>
<evidence type="ECO:0000256" key="12">
    <source>
        <dbReference type="ARBA" id="ARBA00023075"/>
    </source>
</evidence>
<comment type="similarity">
    <text evidence="16">Belongs to the complex I subunit 5 family.</text>
</comment>
<keyword evidence="13 16" id="KW-0496">Mitochondrion</keyword>
<keyword evidence="10 16" id="KW-1133">Transmembrane helix</keyword>
<feature type="domain" description="NADH dehydrogenase subunit 5 C-terminal" evidence="19">
    <location>
        <begin position="428"/>
        <end position="609"/>
    </location>
</feature>
<feature type="transmembrane region" description="Helical" evidence="16">
    <location>
        <begin position="89"/>
        <end position="110"/>
    </location>
</feature>
<feature type="transmembrane region" description="Helical" evidence="16">
    <location>
        <begin position="122"/>
        <end position="139"/>
    </location>
</feature>
<dbReference type="PANTHER" id="PTHR42829">
    <property type="entry name" value="NADH-UBIQUINONE OXIDOREDUCTASE CHAIN 5"/>
    <property type="match status" value="1"/>
</dbReference>
<feature type="transmembrane region" description="Helical" evidence="16">
    <location>
        <begin position="145"/>
        <end position="165"/>
    </location>
</feature>